<reference evidence="1" key="1">
    <citation type="journal article" date="2015" name="Nature">
        <title>Complex archaea that bridge the gap between prokaryotes and eukaryotes.</title>
        <authorList>
            <person name="Spang A."/>
            <person name="Saw J.H."/>
            <person name="Jorgensen S.L."/>
            <person name="Zaremba-Niedzwiedzka K."/>
            <person name="Martijn J."/>
            <person name="Lind A.E."/>
            <person name="van Eijk R."/>
            <person name="Schleper C."/>
            <person name="Guy L."/>
            <person name="Ettema T.J."/>
        </authorList>
    </citation>
    <scope>NUCLEOTIDE SEQUENCE</scope>
</reference>
<sequence>MNWMTPTVVREVLVPVNLDQWSVEPISFKSARAFVQAWHKMPNVNGLHVTQCYGLFRPPDFCALAEPLRWMCGVIMYGTPAMSSQAKKWCPQNPSQLLEIRRLCFWDDCEDFAKTFFINNTLSLLRHNTNTTIVVAYTHADEGDIYRATNGKMVGTTAPGRILMVDGKRYHDRTLRVNKPYARKIKHRLKEGDANVKLVDTPPKHIFLYRLRKVNTWDEK</sequence>
<comment type="caution">
    <text evidence="1">The sequence shown here is derived from an EMBL/GenBank/DDBJ whole genome shotgun (WGS) entry which is preliminary data.</text>
</comment>
<gene>
    <name evidence="1" type="ORF">LCGC14_2413760</name>
</gene>
<dbReference type="AlphaFoldDB" id="A0A0F9BRR4"/>
<name>A0A0F9BRR4_9ZZZZ</name>
<protein>
    <submittedName>
        <fullName evidence="1">Uncharacterized protein</fullName>
    </submittedName>
</protein>
<evidence type="ECO:0000313" key="1">
    <source>
        <dbReference type="EMBL" id="KKL24595.1"/>
    </source>
</evidence>
<accession>A0A0F9BRR4</accession>
<organism evidence="1">
    <name type="scientific">marine sediment metagenome</name>
    <dbReference type="NCBI Taxonomy" id="412755"/>
    <lineage>
        <taxon>unclassified sequences</taxon>
        <taxon>metagenomes</taxon>
        <taxon>ecological metagenomes</taxon>
    </lineage>
</organism>
<proteinExistence type="predicted"/>
<dbReference type="InterPro" id="IPR057895">
    <property type="entry name" value="Mom"/>
</dbReference>
<dbReference type="Pfam" id="PF25680">
    <property type="entry name" value="Mom"/>
    <property type="match status" value="1"/>
</dbReference>
<dbReference type="EMBL" id="LAZR01036533">
    <property type="protein sequence ID" value="KKL24595.1"/>
    <property type="molecule type" value="Genomic_DNA"/>
</dbReference>